<proteinExistence type="predicted"/>
<dbReference type="NCBIfam" id="NF033441">
    <property type="entry name" value="BREX_BrxC"/>
    <property type="match status" value="1"/>
</dbReference>
<sequence>TTQPAVWVSGFYGSGKSHLVRVLQHLWADTKFPNGATARGLTNIPQGIQDQLTELTTLGRRDGAAPWAAAGALDRSGETLNSVFLSIVLGAAGLPTRVAPAQVALWLAGNGHLDAVRDHVAANGGDLIEELGEYNLSTLLANAILVSDPEFAASARDVRAALRSQFPPDTRSFSTEETIALLKKILEYVGGGQIPPSLIVLDEVQQYISGDGGRAMEVQNLVESVSRELDGRLLFVATGQQELMADSTLQKIQDRFTVKVVLKNQDVDAVVRRVLLSKETAKKPGLDSALASVAGQISRQLIGSRIQHTAADDKDLAEDYPLLPLRRRFWESVLRQADAGRAGQLRSQLRIVHEANRKVAPELVGTVVGADFLYAQKNEDLNGAGLLLKETQTLIHEQGQKDALRGRVLGLIHLIGLLPTSGHGDIGVRATADHLVDLLVEDLANDGDRLRQQVPVVLEALAEEGVLQQDGEEFRLQTKAGREWDEAFRRHHAQVTDSEVSTERDSLLLAEIGRSLPASIQQGRAKVSRKLALHSDASLPQDSEAISVWLRSEWDEGITAKQFDESARSLGADSPIVLVHLPRLQASAFAAAVRNKIAAQRVIDQQGIPQDEEGKQARSAMQTRLNRATDQMSAYVRDVISKANVLLGGGTAPDGLSLRERIEAGARDAATRLFPRFAEADDNRWPQVIARVKSGSAPDALKAVQHDADPEQHRVVKEVLRHIGPAGTSASDVEKAVTSKPLGWPREALMASLGVLLDTGVIRAMLNGSDATTADVLKQTRLGKVQLRHEVTVLKPAEKIQARQVLGNLGFQTDNDGLVSTVEQAVKSLVDRAKNVSGPAPLPDVAVPSNIQVIVSMLGNDRVHALLDAKIDLTSFNDRLAVLERRRKSRTLSLELARSLAVSAAGLERASVARGRLEALAAGRDLLADPDPVAPIVKDLASALRDAIHESAVALRDARERAVEALEQQPAWKNLNEAQHAALLAEHHLEAEPEPNLADPSTVLEAAQARPLQGWTAEFDAIPQRASRALEAAVQLTTPSAKTTTVRVSTASLSSTDQIERYVENLHTQLLDALSSGNDTVVVKG</sequence>
<protein>
    <submittedName>
        <fullName evidence="1">BREX system P-loop protein BrxC</fullName>
    </submittedName>
</protein>
<dbReference type="InterPro" id="IPR027417">
    <property type="entry name" value="P-loop_NTPase"/>
</dbReference>
<dbReference type="EMBL" id="DXDC01000462">
    <property type="protein sequence ID" value="HIY67604.1"/>
    <property type="molecule type" value="Genomic_DNA"/>
</dbReference>
<accession>A0A9D1YXD6</accession>
<dbReference type="AlphaFoldDB" id="A0A9D1YXD6"/>
<name>A0A9D1YXD6_9MICO</name>
<dbReference type="SUPFAM" id="SSF52540">
    <property type="entry name" value="P-loop containing nucleoside triphosphate hydrolases"/>
    <property type="match status" value="1"/>
</dbReference>
<feature type="non-terminal residue" evidence="1">
    <location>
        <position position="1"/>
    </location>
</feature>
<reference evidence="1" key="1">
    <citation type="journal article" date="2021" name="PeerJ">
        <title>Extensive microbial diversity within the chicken gut microbiome revealed by metagenomics and culture.</title>
        <authorList>
            <person name="Gilroy R."/>
            <person name="Ravi A."/>
            <person name="Getino M."/>
            <person name="Pursley I."/>
            <person name="Horton D.L."/>
            <person name="Alikhan N.F."/>
            <person name="Baker D."/>
            <person name="Gharbi K."/>
            <person name="Hall N."/>
            <person name="Watson M."/>
            <person name="Adriaenssens E.M."/>
            <person name="Foster-Nyarko E."/>
            <person name="Jarju S."/>
            <person name="Secka A."/>
            <person name="Antonio M."/>
            <person name="Oren A."/>
            <person name="Chaudhuri R.R."/>
            <person name="La Ragione R."/>
            <person name="Hildebrand F."/>
            <person name="Pallen M.J."/>
        </authorList>
    </citation>
    <scope>NUCLEOTIDE SEQUENCE</scope>
    <source>
        <strain evidence="1">ChiGjej1B1-98</strain>
    </source>
</reference>
<dbReference type="InterPro" id="IPR047679">
    <property type="entry name" value="BREX_BrxC"/>
</dbReference>
<gene>
    <name evidence="1" type="primary">brxC</name>
    <name evidence="1" type="ORF">H9830_15170</name>
</gene>
<organism evidence="1 2">
    <name type="scientific">Candidatus Agrococcus pullicola</name>
    <dbReference type="NCBI Taxonomy" id="2838429"/>
    <lineage>
        <taxon>Bacteria</taxon>
        <taxon>Bacillati</taxon>
        <taxon>Actinomycetota</taxon>
        <taxon>Actinomycetes</taxon>
        <taxon>Micrococcales</taxon>
        <taxon>Microbacteriaceae</taxon>
        <taxon>Agrococcus</taxon>
    </lineage>
</organism>
<dbReference type="Proteomes" id="UP000824005">
    <property type="component" value="Unassembled WGS sequence"/>
</dbReference>
<reference evidence="1" key="2">
    <citation type="submission" date="2021-04" db="EMBL/GenBank/DDBJ databases">
        <authorList>
            <person name="Gilroy R."/>
        </authorList>
    </citation>
    <scope>NUCLEOTIDE SEQUENCE</scope>
    <source>
        <strain evidence="1">ChiGjej1B1-98</strain>
    </source>
</reference>
<comment type="caution">
    <text evidence="1">The sequence shown here is derived from an EMBL/GenBank/DDBJ whole genome shotgun (WGS) entry which is preliminary data.</text>
</comment>
<evidence type="ECO:0000313" key="2">
    <source>
        <dbReference type="Proteomes" id="UP000824005"/>
    </source>
</evidence>
<evidence type="ECO:0000313" key="1">
    <source>
        <dbReference type="EMBL" id="HIY67604.1"/>
    </source>
</evidence>